<dbReference type="AlphaFoldDB" id="A0A699WYW6"/>
<sequence length="73" mass="7942">MNATPEVASTPRMEDIPESLNAKENLTLGPRAGSLYTDEASNNRGSEVGLILIALDNVEYSYTLHLNFSNSNN</sequence>
<gene>
    <name evidence="1" type="ORF">Tci_923962</name>
</gene>
<accession>A0A699WYW6</accession>
<evidence type="ECO:0000313" key="1">
    <source>
        <dbReference type="EMBL" id="GFD51993.1"/>
    </source>
</evidence>
<dbReference type="EMBL" id="BKCJ011776772">
    <property type="protein sequence ID" value="GFD51993.1"/>
    <property type="molecule type" value="Genomic_DNA"/>
</dbReference>
<organism evidence="1">
    <name type="scientific">Tanacetum cinerariifolium</name>
    <name type="common">Dalmatian daisy</name>
    <name type="synonym">Chrysanthemum cinerariifolium</name>
    <dbReference type="NCBI Taxonomy" id="118510"/>
    <lineage>
        <taxon>Eukaryota</taxon>
        <taxon>Viridiplantae</taxon>
        <taxon>Streptophyta</taxon>
        <taxon>Embryophyta</taxon>
        <taxon>Tracheophyta</taxon>
        <taxon>Spermatophyta</taxon>
        <taxon>Magnoliopsida</taxon>
        <taxon>eudicotyledons</taxon>
        <taxon>Gunneridae</taxon>
        <taxon>Pentapetalae</taxon>
        <taxon>asterids</taxon>
        <taxon>campanulids</taxon>
        <taxon>Asterales</taxon>
        <taxon>Asteraceae</taxon>
        <taxon>Asteroideae</taxon>
        <taxon>Anthemideae</taxon>
        <taxon>Anthemidinae</taxon>
        <taxon>Tanacetum</taxon>
    </lineage>
</organism>
<protein>
    <submittedName>
        <fullName evidence="1">Uncharacterized protein</fullName>
    </submittedName>
</protein>
<reference evidence="1" key="1">
    <citation type="journal article" date="2019" name="Sci. Rep.">
        <title>Draft genome of Tanacetum cinerariifolium, the natural source of mosquito coil.</title>
        <authorList>
            <person name="Yamashiro T."/>
            <person name="Shiraishi A."/>
            <person name="Satake H."/>
            <person name="Nakayama K."/>
        </authorList>
    </citation>
    <scope>NUCLEOTIDE SEQUENCE</scope>
</reference>
<feature type="non-terminal residue" evidence="1">
    <location>
        <position position="73"/>
    </location>
</feature>
<comment type="caution">
    <text evidence="1">The sequence shown here is derived from an EMBL/GenBank/DDBJ whole genome shotgun (WGS) entry which is preliminary data.</text>
</comment>
<proteinExistence type="predicted"/>
<name>A0A699WYW6_TANCI</name>